<keyword evidence="3" id="KW-0472">Membrane</keyword>
<organism evidence="5 6">
    <name type="scientific">Aporhodopirellula aestuarii</name>
    <dbReference type="NCBI Taxonomy" id="2950107"/>
    <lineage>
        <taxon>Bacteria</taxon>
        <taxon>Pseudomonadati</taxon>
        <taxon>Planctomycetota</taxon>
        <taxon>Planctomycetia</taxon>
        <taxon>Pirellulales</taxon>
        <taxon>Pirellulaceae</taxon>
        <taxon>Aporhodopirellula</taxon>
    </lineage>
</organism>
<gene>
    <name evidence="5" type="ORF">NB063_01140</name>
</gene>
<accession>A0ABT0TX89</accession>
<proteinExistence type="predicted"/>
<dbReference type="InterPro" id="IPR006860">
    <property type="entry name" value="FecR"/>
</dbReference>
<evidence type="ECO:0000256" key="1">
    <source>
        <dbReference type="ARBA" id="ARBA00022729"/>
    </source>
</evidence>
<dbReference type="InterPro" id="IPR012373">
    <property type="entry name" value="Ferrdict_sens_TM"/>
</dbReference>
<evidence type="ECO:0000313" key="6">
    <source>
        <dbReference type="Proteomes" id="UP001202961"/>
    </source>
</evidence>
<protein>
    <submittedName>
        <fullName evidence="5">FecR domain-containing protein</fullName>
    </submittedName>
</protein>
<dbReference type="Gene3D" id="2.60.120.200">
    <property type="match status" value="1"/>
</dbReference>
<evidence type="ECO:0000313" key="5">
    <source>
        <dbReference type="EMBL" id="MCM2369217.1"/>
    </source>
</evidence>
<dbReference type="Pfam" id="PF04773">
    <property type="entry name" value="FecR"/>
    <property type="match status" value="1"/>
</dbReference>
<dbReference type="Pfam" id="PF13385">
    <property type="entry name" value="Laminin_G_3"/>
    <property type="match status" value="1"/>
</dbReference>
<evidence type="ECO:0000256" key="3">
    <source>
        <dbReference type="SAM" id="Phobius"/>
    </source>
</evidence>
<sequence>MDIARLEKLLDLYLDEGLDSETKRELEEMLLASPRARAFFWERTQLNAHLRQHGQESWGNDLDPGGEPPVEIAEVKSRNKSLVLTWIVGIAASVIFMGLGYWGMQTRVGGNAFRFAKNDSPQTSTVDGNAPLLSEVWVAVLRKAVDVEWNDPESAPSVGEPMTARRIQFENGLVEIQTNRGALIVLKGPADLEVVSDMEIRCAKGRLSVDVPPPAHGFLVQTPLVKVVDRGTAFAMDVRGDTTAEVHVIDGLVELMSPTEDSPMRELREGEAVGVAVDGLYKDIPADTKSFPSAADINSRTRVAVNAARQAWRQRRKAIASDPSCLLYFDFERTDPKEEGFKDTVIRNHANRATEGSDGTIVGCDWTSGRWPGKRALDFKNVSDRVLFAVDGEHESLTCIASVRLGAIDREFTSLLMSDDAIEGELQWQISRPQSDGSIGRLQFGRWGSTGWHAEDDFLSKPIIGPQQFGTWMQLAFVWDGETGVCSQYVDGVLVSRNSSRALSGARYLRTGRLELGNWTPRFELAGSSVVRNFSGRIDEFVMFDRAFSPEDILAFQDLKSAYWKGSHSDEWNHPANWMAGVSPLRSDDVYVDGGVERKAVFSDGVSDDLNRVIVGSKLGRYGELDITGGSLVATRSSDRHTRVGVAGGMGVVTQSGGNASLNSLQIGLDPQSQGIYQLSGGKLRLTRGVSPTTGSLDVGPQQGRGIFEISGGALSTRRGVTLGRDGGTGIFVVQGSAAEEIKIGSIGDGDGFWVQNPGSILKARVDEGGLTGIFIDDVTGIDGAHVMFENGALLDVGFSGPPIAGAWDVMKWEGRLIDSGLQFADDVDLDVWSFEFVDTDSSGAADTLRVTANP</sequence>
<reference evidence="5 6" key="1">
    <citation type="journal article" date="2022" name="Syst. Appl. Microbiol.">
        <title>Rhodopirellula aestuarii sp. nov., a novel member of the genus Rhodopirellula isolated from brackish sediments collected in the Tagus River estuary, Portugal.</title>
        <authorList>
            <person name="Vitorino I.R."/>
            <person name="Klimek D."/>
            <person name="Calusinska M."/>
            <person name="Lobo-da-Cunha A."/>
            <person name="Vasconcelos V."/>
            <person name="Lage O.M."/>
        </authorList>
    </citation>
    <scope>NUCLEOTIDE SEQUENCE [LARGE SCALE GENOMIC DNA]</scope>
    <source>
        <strain evidence="5 6">ICT_H3.1</strain>
    </source>
</reference>
<dbReference type="PANTHER" id="PTHR30273:SF2">
    <property type="entry name" value="PROTEIN FECR"/>
    <property type="match status" value="1"/>
</dbReference>
<feature type="domain" description="LamG-like jellyroll fold" evidence="4">
    <location>
        <begin position="395"/>
        <end position="551"/>
    </location>
</feature>
<keyword evidence="6" id="KW-1185">Reference proteome</keyword>
<name>A0ABT0TX89_9BACT</name>
<dbReference type="Proteomes" id="UP001202961">
    <property type="component" value="Unassembled WGS sequence"/>
</dbReference>
<evidence type="ECO:0000259" key="4">
    <source>
        <dbReference type="SMART" id="SM00560"/>
    </source>
</evidence>
<dbReference type="RefSeq" id="WP_250926892.1">
    <property type="nucleotide sequence ID" value="NZ_JAMQBK010000005.1"/>
</dbReference>
<comment type="caution">
    <text evidence="5">The sequence shown here is derived from an EMBL/GenBank/DDBJ whole genome shotgun (WGS) entry which is preliminary data.</text>
</comment>
<keyword evidence="2" id="KW-1015">Disulfide bond</keyword>
<dbReference type="Gene3D" id="2.60.120.1440">
    <property type="match status" value="1"/>
</dbReference>
<feature type="transmembrane region" description="Helical" evidence="3">
    <location>
        <begin position="82"/>
        <end position="104"/>
    </location>
</feature>
<keyword evidence="1" id="KW-0732">Signal</keyword>
<dbReference type="PANTHER" id="PTHR30273">
    <property type="entry name" value="PERIPLASMIC SIGNAL SENSOR AND SIGMA FACTOR ACTIVATOR FECR-RELATED"/>
    <property type="match status" value="1"/>
</dbReference>
<dbReference type="InterPro" id="IPR006558">
    <property type="entry name" value="LamG-like"/>
</dbReference>
<keyword evidence="3" id="KW-0812">Transmembrane</keyword>
<dbReference type="InterPro" id="IPR013320">
    <property type="entry name" value="ConA-like_dom_sf"/>
</dbReference>
<dbReference type="SUPFAM" id="SSF49899">
    <property type="entry name" value="Concanavalin A-like lectins/glucanases"/>
    <property type="match status" value="1"/>
</dbReference>
<dbReference type="EMBL" id="JAMQBK010000005">
    <property type="protein sequence ID" value="MCM2369217.1"/>
    <property type="molecule type" value="Genomic_DNA"/>
</dbReference>
<keyword evidence="3" id="KW-1133">Transmembrane helix</keyword>
<evidence type="ECO:0000256" key="2">
    <source>
        <dbReference type="ARBA" id="ARBA00023157"/>
    </source>
</evidence>
<dbReference type="SMART" id="SM00560">
    <property type="entry name" value="LamGL"/>
    <property type="match status" value="1"/>
</dbReference>